<dbReference type="OrthoDB" id="9801447at2"/>
<keyword evidence="5" id="KW-1185">Reference proteome</keyword>
<dbReference type="InterPro" id="IPR036183">
    <property type="entry name" value="YajQ-like_sf"/>
</dbReference>
<sequence>MPSFDIVSNIDQHEITNAVDQANREITTRFDFKDTNARLELNKDKITMIAPTDFQLKQVDEILRNKLAKRQVDIRSLHYKDVSTSLNEAKQVIEVKQGIDAENAKKLTKLIKESGLKVQAAIQGDQVRVTGKKRDDLQAVIALLREAKVAIPLQFVNFRD</sequence>
<dbReference type="InterPro" id="IPR007551">
    <property type="entry name" value="YajQ/Smlt4090-like"/>
</dbReference>
<evidence type="ECO:0000256" key="3">
    <source>
        <dbReference type="HAMAP-Rule" id="MF_00632"/>
    </source>
</evidence>
<dbReference type="GO" id="GO:0005829">
    <property type="term" value="C:cytosol"/>
    <property type="evidence" value="ECO:0007669"/>
    <property type="project" value="TreeGrafter"/>
</dbReference>
<reference evidence="4 5" key="1">
    <citation type="submission" date="2018-07" db="EMBL/GenBank/DDBJ databases">
        <title>Genomic Encyclopedia of Type Strains, Phase IV (KMG-IV): sequencing the most valuable type-strain genomes for metagenomic binning, comparative biology and taxonomic classification.</title>
        <authorList>
            <person name="Goeker M."/>
        </authorList>
    </citation>
    <scope>NUCLEOTIDE SEQUENCE [LARGE SCALE GENOMIC DNA]</scope>
    <source>
        <strain evidence="4 5">DSM 16500</strain>
    </source>
</reference>
<dbReference type="Gene3D" id="3.30.70.990">
    <property type="entry name" value="YajQ-like, domain 2"/>
    <property type="match status" value="1"/>
</dbReference>
<comment type="function">
    <text evidence="3">Nucleotide-binding protein.</text>
</comment>
<dbReference type="Pfam" id="PF04461">
    <property type="entry name" value="YajQ"/>
    <property type="match status" value="1"/>
</dbReference>
<name>A0A370GMA7_9COXI</name>
<evidence type="ECO:0000256" key="2">
    <source>
        <dbReference type="ARBA" id="ARBA00093450"/>
    </source>
</evidence>
<accession>A0A370GMA7</accession>
<proteinExistence type="inferred from homology"/>
<evidence type="ECO:0000256" key="1">
    <source>
        <dbReference type="ARBA" id="ARBA00022741"/>
    </source>
</evidence>
<dbReference type="AlphaFoldDB" id="A0A370GMA7"/>
<protein>
    <recommendedName>
        <fullName evidence="3">Nucleotide-binding protein C8D86_10854</fullName>
    </recommendedName>
</protein>
<dbReference type="InterPro" id="IPR035571">
    <property type="entry name" value="UPF0234-like_C"/>
</dbReference>
<dbReference type="CDD" id="cd11740">
    <property type="entry name" value="YajQ_like"/>
    <property type="match status" value="1"/>
</dbReference>
<dbReference type="EMBL" id="QQAX01000008">
    <property type="protein sequence ID" value="RDI44801.1"/>
    <property type="molecule type" value="Genomic_DNA"/>
</dbReference>
<dbReference type="Proteomes" id="UP000254720">
    <property type="component" value="Unassembled WGS sequence"/>
</dbReference>
<comment type="similarity">
    <text evidence="2 3">Belongs to the YajQ family.</text>
</comment>
<dbReference type="HAMAP" id="MF_00632">
    <property type="entry name" value="UPF0234"/>
    <property type="match status" value="1"/>
</dbReference>
<evidence type="ECO:0000313" key="4">
    <source>
        <dbReference type="EMBL" id="RDI44801.1"/>
    </source>
</evidence>
<gene>
    <name evidence="4" type="ORF">C8D86_10854</name>
</gene>
<dbReference type="PANTHER" id="PTHR30476">
    <property type="entry name" value="UPF0234 PROTEIN YAJQ"/>
    <property type="match status" value="1"/>
</dbReference>
<dbReference type="SUPFAM" id="SSF89963">
    <property type="entry name" value="YajQ-like"/>
    <property type="match status" value="2"/>
</dbReference>
<dbReference type="InterPro" id="IPR035570">
    <property type="entry name" value="UPF0234_N"/>
</dbReference>
<dbReference type="Gene3D" id="3.30.70.860">
    <property type="match status" value="1"/>
</dbReference>
<comment type="caution">
    <text evidence="4">The sequence shown here is derived from an EMBL/GenBank/DDBJ whole genome shotgun (WGS) entry which is preliminary data.</text>
</comment>
<dbReference type="NCBIfam" id="NF003819">
    <property type="entry name" value="PRK05412.1"/>
    <property type="match status" value="1"/>
</dbReference>
<evidence type="ECO:0000313" key="5">
    <source>
        <dbReference type="Proteomes" id="UP000254720"/>
    </source>
</evidence>
<organism evidence="4 5">
    <name type="scientific">Aquicella lusitana</name>
    <dbReference type="NCBI Taxonomy" id="254246"/>
    <lineage>
        <taxon>Bacteria</taxon>
        <taxon>Pseudomonadati</taxon>
        <taxon>Pseudomonadota</taxon>
        <taxon>Gammaproteobacteria</taxon>
        <taxon>Legionellales</taxon>
        <taxon>Coxiellaceae</taxon>
        <taxon>Aquicella</taxon>
    </lineage>
</organism>
<dbReference type="GO" id="GO:0000166">
    <property type="term" value="F:nucleotide binding"/>
    <property type="evidence" value="ECO:0007669"/>
    <property type="project" value="UniProtKB-UniRule"/>
</dbReference>
<dbReference type="RefSeq" id="WP_114834147.1">
    <property type="nucleotide sequence ID" value="NZ_LR699114.1"/>
</dbReference>
<dbReference type="PANTHER" id="PTHR30476:SF0">
    <property type="entry name" value="UPF0234 PROTEIN YAJQ"/>
    <property type="match status" value="1"/>
</dbReference>
<keyword evidence="1 3" id="KW-0547">Nucleotide-binding</keyword>